<evidence type="ECO:0000256" key="2">
    <source>
        <dbReference type="ARBA" id="ARBA00007441"/>
    </source>
</evidence>
<dbReference type="InterPro" id="IPR015424">
    <property type="entry name" value="PyrdxlP-dep_Trfase"/>
</dbReference>
<comment type="function">
    <text evidence="8">Important for the metabolism of amino acids and Krebs-cycle related organic acids. In plants, it is involved in nitrogen metabolism and in aspects of carbon and energy metabolism.</text>
</comment>
<evidence type="ECO:0000313" key="12">
    <source>
        <dbReference type="Proteomes" id="UP000743370"/>
    </source>
</evidence>
<evidence type="ECO:0000256" key="1">
    <source>
        <dbReference type="ARBA" id="ARBA00001933"/>
    </source>
</evidence>
<dbReference type="EMBL" id="JABFOF010000005">
    <property type="protein sequence ID" value="KAG2397068.1"/>
    <property type="molecule type" value="Genomic_DNA"/>
</dbReference>
<accession>A0A8T0KCA9</accession>
<evidence type="ECO:0000256" key="3">
    <source>
        <dbReference type="ARBA" id="ARBA00011738"/>
    </source>
</evidence>
<dbReference type="EC" id="2.6.1.1" evidence="9"/>
<dbReference type="InterPro" id="IPR015421">
    <property type="entry name" value="PyrdxlP-dep_Trfase_major"/>
</dbReference>
<dbReference type="FunFam" id="3.90.1150.10:FF:000001">
    <property type="entry name" value="Aspartate aminotransferase"/>
    <property type="match status" value="1"/>
</dbReference>
<evidence type="ECO:0000256" key="4">
    <source>
        <dbReference type="ARBA" id="ARBA00022576"/>
    </source>
</evidence>
<comment type="caution">
    <text evidence="11">The sequence shown here is derived from an EMBL/GenBank/DDBJ whole genome shotgun (WGS) entry which is preliminary data.</text>
</comment>
<keyword evidence="5 9" id="KW-0808">Transferase</keyword>
<dbReference type="InterPro" id="IPR004839">
    <property type="entry name" value="Aminotransferase_I/II_large"/>
</dbReference>
<dbReference type="InterPro" id="IPR004838">
    <property type="entry name" value="NHTrfase_class1_PyrdxlP-BS"/>
</dbReference>
<evidence type="ECO:0000256" key="5">
    <source>
        <dbReference type="ARBA" id="ARBA00022679"/>
    </source>
</evidence>
<organism evidence="11 12">
    <name type="scientific">Phaseolus angularis</name>
    <name type="common">Azuki bean</name>
    <name type="synonym">Vigna angularis</name>
    <dbReference type="NCBI Taxonomy" id="3914"/>
    <lineage>
        <taxon>Eukaryota</taxon>
        <taxon>Viridiplantae</taxon>
        <taxon>Streptophyta</taxon>
        <taxon>Embryophyta</taxon>
        <taxon>Tracheophyta</taxon>
        <taxon>Spermatophyta</taxon>
        <taxon>Magnoliopsida</taxon>
        <taxon>eudicotyledons</taxon>
        <taxon>Gunneridae</taxon>
        <taxon>Pentapetalae</taxon>
        <taxon>rosids</taxon>
        <taxon>fabids</taxon>
        <taxon>Fabales</taxon>
        <taxon>Fabaceae</taxon>
        <taxon>Papilionoideae</taxon>
        <taxon>50 kb inversion clade</taxon>
        <taxon>NPAAA clade</taxon>
        <taxon>indigoferoid/millettioid clade</taxon>
        <taxon>Phaseoleae</taxon>
        <taxon>Vigna</taxon>
    </lineage>
</organism>
<comment type="subunit">
    <text evidence="3 9">Homodimer.</text>
</comment>
<dbReference type="GO" id="GO:0006520">
    <property type="term" value="P:amino acid metabolic process"/>
    <property type="evidence" value="ECO:0007669"/>
    <property type="project" value="InterPro"/>
</dbReference>
<dbReference type="PRINTS" id="PR00799">
    <property type="entry name" value="TRANSAMINASE"/>
</dbReference>
<evidence type="ECO:0000256" key="9">
    <source>
        <dbReference type="RuleBase" id="RU000480"/>
    </source>
</evidence>
<dbReference type="Pfam" id="PF00155">
    <property type="entry name" value="Aminotran_1_2"/>
    <property type="match status" value="2"/>
</dbReference>
<feature type="domain" description="Aminotransferase class I/classII large" evidence="10">
    <location>
        <begin position="66"/>
        <end position="321"/>
    </location>
</feature>
<evidence type="ECO:0000256" key="6">
    <source>
        <dbReference type="ARBA" id="ARBA00022898"/>
    </source>
</evidence>
<dbReference type="GO" id="GO:0030170">
    <property type="term" value="F:pyridoxal phosphate binding"/>
    <property type="evidence" value="ECO:0007669"/>
    <property type="project" value="InterPro"/>
</dbReference>
<sequence>MAISLKGESLRRIIVGTRFMSPSWFRSIEPAPKDPILGVTEAFLADQSPNKVNVGVGAYRDDDGKAVVLEEYLPIGGSIKMVEESLKLAYGDNSEFIKDKRIAAVQALSGTGACRLFAAFQQRFHPNSQIYIPVPTWANHHNIWRDAGVSMKTFRYYHPESKGLDFEGLMNDMKNAPDGSFFLLHACAHNPTGVDPSEEQWREISSQIKAKGHFPFFDMAYQGFASGDPERDAKAIRIFLEDGHLIGLAQSYAKNMGLYGQRVGCLSVLCEDEKQAVAVKSQLQLIARPMYSNPPVHGALIVSTVLGDPELKKLWLNEVKESCCLSITFMRHWPLRNFPPAVALLEAGFCKFFIPTVTARCSFVSRLDAVGMADRIIGMRTTLRENLEKRNSPLPWQHITNQIGMFCYSGLTPEQVDLMTSKFHIYMTRNGRISMAGLNTGNVGYVADAIHEVTKSS</sequence>
<proteinExistence type="inferred from homology"/>
<keyword evidence="4 9" id="KW-0032">Aminotransferase</keyword>
<dbReference type="PANTHER" id="PTHR11879">
    <property type="entry name" value="ASPARTATE AMINOTRANSFERASE"/>
    <property type="match status" value="1"/>
</dbReference>
<comment type="catalytic activity">
    <reaction evidence="7 9">
        <text>L-aspartate + 2-oxoglutarate = oxaloacetate + L-glutamate</text>
        <dbReference type="Rhea" id="RHEA:21824"/>
        <dbReference type="ChEBI" id="CHEBI:16452"/>
        <dbReference type="ChEBI" id="CHEBI:16810"/>
        <dbReference type="ChEBI" id="CHEBI:29985"/>
        <dbReference type="ChEBI" id="CHEBI:29991"/>
        <dbReference type="EC" id="2.6.1.1"/>
    </reaction>
</comment>
<dbReference type="InterPro" id="IPR000796">
    <property type="entry name" value="Asp_trans"/>
</dbReference>
<comment type="cofactor">
    <cofactor evidence="1">
        <name>pyridoxal 5'-phosphate</name>
        <dbReference type="ChEBI" id="CHEBI:597326"/>
    </cofactor>
</comment>
<dbReference type="Gene3D" id="3.90.1150.10">
    <property type="entry name" value="Aspartate Aminotransferase, domain 1"/>
    <property type="match status" value="2"/>
</dbReference>
<evidence type="ECO:0000259" key="10">
    <source>
        <dbReference type="Pfam" id="PF00155"/>
    </source>
</evidence>
<name>A0A8T0KCA9_PHAAN</name>
<dbReference type="GO" id="GO:0004069">
    <property type="term" value="F:L-aspartate:2-oxoglutarate aminotransferase activity"/>
    <property type="evidence" value="ECO:0007669"/>
    <property type="project" value="UniProtKB-EC"/>
</dbReference>
<gene>
    <name evidence="11" type="ORF">HKW66_Vig0245660</name>
</gene>
<feature type="domain" description="Aminotransferase class I/classII large" evidence="10">
    <location>
        <begin position="371"/>
        <end position="450"/>
    </location>
</feature>
<dbReference type="PANTHER" id="PTHR11879:SF54">
    <property type="entry name" value="ASPARTATE AMINOTRANSFERASE, MITOCHONDRIAL"/>
    <property type="match status" value="1"/>
</dbReference>
<dbReference type="AlphaFoldDB" id="A0A8T0KCA9"/>
<protein>
    <recommendedName>
        <fullName evidence="9">Aspartate aminotransferase</fullName>
        <ecNumber evidence="9">2.6.1.1</ecNumber>
    </recommendedName>
</protein>
<evidence type="ECO:0000256" key="8">
    <source>
        <dbReference type="ARBA" id="ARBA00053140"/>
    </source>
</evidence>
<dbReference type="Gene3D" id="3.40.640.10">
    <property type="entry name" value="Type I PLP-dependent aspartate aminotransferase-like (Major domain)"/>
    <property type="match status" value="1"/>
</dbReference>
<keyword evidence="6" id="KW-0663">Pyridoxal phosphate</keyword>
<comment type="miscellaneous">
    <text evidence="9">In eukaryotes there are cytoplasmic, mitochondrial and chloroplastic isozymes.</text>
</comment>
<dbReference type="FunFam" id="3.40.640.10:FF:000015">
    <property type="entry name" value="Aspartate aminotransferase"/>
    <property type="match status" value="1"/>
</dbReference>
<dbReference type="InterPro" id="IPR015422">
    <property type="entry name" value="PyrdxlP-dep_Trfase_small"/>
</dbReference>
<comment type="similarity">
    <text evidence="2">Belongs to the class-I pyridoxal-phosphate-dependent aminotransferase family.</text>
</comment>
<dbReference type="CDD" id="cd00609">
    <property type="entry name" value="AAT_like"/>
    <property type="match status" value="1"/>
</dbReference>
<evidence type="ECO:0000313" key="11">
    <source>
        <dbReference type="EMBL" id="KAG2397068.1"/>
    </source>
</evidence>
<dbReference type="SUPFAM" id="SSF53383">
    <property type="entry name" value="PLP-dependent transferases"/>
    <property type="match status" value="2"/>
</dbReference>
<dbReference type="Proteomes" id="UP000743370">
    <property type="component" value="Unassembled WGS sequence"/>
</dbReference>
<dbReference type="GO" id="GO:0005739">
    <property type="term" value="C:mitochondrion"/>
    <property type="evidence" value="ECO:0007669"/>
    <property type="project" value="TreeGrafter"/>
</dbReference>
<dbReference type="PROSITE" id="PS00105">
    <property type="entry name" value="AA_TRANSFER_CLASS_1"/>
    <property type="match status" value="1"/>
</dbReference>
<evidence type="ECO:0000256" key="7">
    <source>
        <dbReference type="ARBA" id="ARBA00049185"/>
    </source>
</evidence>
<reference evidence="11 12" key="1">
    <citation type="submission" date="2020-05" db="EMBL/GenBank/DDBJ databases">
        <title>Vigna angularis (adzuki bean) Var. LongXiaoDou No. 4 denovo assembly.</title>
        <authorList>
            <person name="Xiang H."/>
        </authorList>
    </citation>
    <scope>NUCLEOTIDE SEQUENCE [LARGE SCALE GENOMIC DNA]</scope>
    <source>
        <tissue evidence="11">Leaf</tissue>
    </source>
</reference>